<protein>
    <submittedName>
        <fullName evidence="2">Uncharacterized protein</fullName>
    </submittedName>
</protein>
<dbReference type="NCBIfam" id="NF003814">
    <property type="entry name" value="PRK05406.1-3"/>
    <property type="match status" value="1"/>
</dbReference>
<dbReference type="GO" id="GO:0005524">
    <property type="term" value="F:ATP binding"/>
    <property type="evidence" value="ECO:0007669"/>
    <property type="project" value="UniProtKB-KW"/>
</dbReference>
<evidence type="ECO:0000313" key="2">
    <source>
        <dbReference type="EMBL" id="ASI90155.1"/>
    </source>
</evidence>
<organism evidence="2 3">
    <name type="scientific">Vibrio mediterranei</name>
    <dbReference type="NCBI Taxonomy" id="689"/>
    <lineage>
        <taxon>Bacteria</taxon>
        <taxon>Pseudomonadati</taxon>
        <taxon>Pseudomonadota</taxon>
        <taxon>Gammaproteobacteria</taxon>
        <taxon>Vibrionales</taxon>
        <taxon>Vibrionaceae</taxon>
        <taxon>Vibrio</taxon>
    </lineage>
</organism>
<dbReference type="InterPro" id="IPR005501">
    <property type="entry name" value="LamB/YcsF/PxpA-like"/>
</dbReference>
<dbReference type="CDD" id="cd10787">
    <property type="entry name" value="LamB_YcsF_like"/>
    <property type="match status" value="1"/>
</dbReference>
<dbReference type="PANTHER" id="PTHR30292:SF0">
    <property type="entry name" value="5-OXOPROLINASE SUBUNIT A"/>
    <property type="match status" value="1"/>
</dbReference>
<evidence type="ECO:0000256" key="1">
    <source>
        <dbReference type="ARBA" id="ARBA00022741"/>
    </source>
</evidence>
<name>A0AAN1FGI5_9VIBR</name>
<proteinExistence type="predicted"/>
<keyword evidence="1" id="KW-0547">Nucleotide-binding</keyword>
<dbReference type="KEGG" id="vsh:BSZ05_10345"/>
<dbReference type="AlphaFoldDB" id="A0AAN1FGI5"/>
<sequence length="251" mass="27256">MELDTMFKLNGDVGESFGPWQMGQDASLIPLLDMANIACGFHASDPDNMIKTIELCVTHQVTIGAHPGYADKEGFGRRSIPMTQNALIHSVIYQIGALKALTEYQGSQVSYFKPHGALYNDMMESDDILKCMLTVSASLNLPLMLLATNHAMTHSEMASQCGASLIFEAFVDRRYQTSGLLAPRNLEGAVLHSETDILGQASSLVSQHSVQTIDNKTLKLDAETLCVHGDNEASIRVAKAIRSLIDAQALS</sequence>
<evidence type="ECO:0000313" key="3">
    <source>
        <dbReference type="Proteomes" id="UP000197092"/>
    </source>
</evidence>
<gene>
    <name evidence="2" type="ORF">BSZ05_10345</name>
</gene>
<dbReference type="NCBIfam" id="NF003816">
    <property type="entry name" value="PRK05406.1-5"/>
    <property type="match status" value="1"/>
</dbReference>
<reference evidence="3" key="1">
    <citation type="submission" date="2016-12" db="EMBL/GenBank/DDBJ databases">
        <title>Comparative genomic analysis reveals the diversity, evolution, and environmental adaptation strategies of the genus Vibrio.</title>
        <authorList>
            <person name="Lin H."/>
            <person name="Wang X."/>
            <person name="Zhang X.-H."/>
        </authorList>
    </citation>
    <scope>NUCLEOTIDE SEQUENCE [LARGE SCALE GENOMIC DNA]</scope>
    <source>
        <strain evidence="3">QT6D1</strain>
    </source>
</reference>
<dbReference type="Proteomes" id="UP000197092">
    <property type="component" value="Chromosome 1"/>
</dbReference>
<dbReference type="InterPro" id="IPR011330">
    <property type="entry name" value="Glyco_hydro/deAcase_b/a-brl"/>
</dbReference>
<dbReference type="EMBL" id="CP018308">
    <property type="protein sequence ID" value="ASI90155.1"/>
    <property type="molecule type" value="Genomic_DNA"/>
</dbReference>
<dbReference type="Gene3D" id="3.20.20.370">
    <property type="entry name" value="Glycoside hydrolase/deacetylase"/>
    <property type="match status" value="1"/>
</dbReference>
<dbReference type="GO" id="GO:0005975">
    <property type="term" value="P:carbohydrate metabolic process"/>
    <property type="evidence" value="ECO:0007669"/>
    <property type="project" value="InterPro"/>
</dbReference>
<dbReference type="Pfam" id="PF03746">
    <property type="entry name" value="LamB_YcsF"/>
    <property type="match status" value="1"/>
</dbReference>
<dbReference type="SUPFAM" id="SSF88713">
    <property type="entry name" value="Glycoside hydrolase/deacetylase"/>
    <property type="match status" value="1"/>
</dbReference>
<dbReference type="PANTHER" id="PTHR30292">
    <property type="entry name" value="UNCHARACTERIZED PROTEIN YBGL-RELATED"/>
    <property type="match status" value="1"/>
</dbReference>
<accession>A0AAN1FGI5</accession>